<evidence type="ECO:0000259" key="5">
    <source>
        <dbReference type="Pfam" id="PF05726"/>
    </source>
</evidence>
<proteinExistence type="inferred from homology"/>
<dbReference type="PANTHER" id="PTHR13903">
    <property type="entry name" value="PIRIN-RELATED"/>
    <property type="match status" value="1"/>
</dbReference>
<organism evidence="6 7">
    <name type="scientific">Sphaerochaeta halotolerans</name>
    <dbReference type="NCBI Taxonomy" id="2293840"/>
    <lineage>
        <taxon>Bacteria</taxon>
        <taxon>Pseudomonadati</taxon>
        <taxon>Spirochaetota</taxon>
        <taxon>Spirochaetia</taxon>
        <taxon>Spirochaetales</taxon>
        <taxon>Sphaerochaetaceae</taxon>
        <taxon>Sphaerochaeta</taxon>
    </lineage>
</organism>
<dbReference type="InterPro" id="IPR011051">
    <property type="entry name" value="RmlC_Cupin_sf"/>
</dbReference>
<feature type="domain" description="Pirin C-terminal" evidence="5">
    <location>
        <begin position="174"/>
        <end position="274"/>
    </location>
</feature>
<dbReference type="CDD" id="cd02247">
    <property type="entry name" value="cupin_pirin_C"/>
    <property type="match status" value="1"/>
</dbReference>
<dbReference type="Pfam" id="PF05726">
    <property type="entry name" value="Pirin_C"/>
    <property type="match status" value="1"/>
</dbReference>
<feature type="binding site" evidence="2">
    <location>
        <position position="105"/>
    </location>
    <ligand>
        <name>Fe cation</name>
        <dbReference type="ChEBI" id="CHEBI:24875"/>
    </ligand>
</feature>
<dbReference type="SUPFAM" id="SSF51182">
    <property type="entry name" value="RmlC-like cupins"/>
    <property type="match status" value="1"/>
</dbReference>
<dbReference type="PIRSF" id="PIRSF006232">
    <property type="entry name" value="Pirin"/>
    <property type="match status" value="1"/>
</dbReference>
<protein>
    <submittedName>
        <fullName evidence="6">Pirin family protein</fullName>
    </submittedName>
</protein>
<evidence type="ECO:0000313" key="7">
    <source>
        <dbReference type="Proteomes" id="UP000264002"/>
    </source>
</evidence>
<comment type="similarity">
    <text evidence="1 3">Belongs to the pirin family.</text>
</comment>
<evidence type="ECO:0000256" key="3">
    <source>
        <dbReference type="RuleBase" id="RU003457"/>
    </source>
</evidence>
<dbReference type="Gene3D" id="2.60.120.10">
    <property type="entry name" value="Jelly Rolls"/>
    <property type="match status" value="2"/>
</dbReference>
<sequence>MQKRPIKRITGGAVQYDGAGVKLVRVIGYNDTKEFDPFLMLDAFDSKDSEDYIKGFPWHPHRGIETVTYLIEGEIEHGDSLGNSGTINEGCCQWMTGGSGIIHQEMPQPRDRMLGCQLWINLPKKDKMTEPAYRDIRKEQIPVVKEAGGEVRVISGSYSGTKGPKEGDFVKATYLDVKLEANQSWSVEIPTENTLFVYIVEGTLHTDGMEVPYHKAVLFGEGDTLSLTSGEEGVRFFLYAAKPLQEPIAWAGPIVMNTPEELRLARQELQDGTFIKHT</sequence>
<evidence type="ECO:0000259" key="4">
    <source>
        <dbReference type="Pfam" id="PF02678"/>
    </source>
</evidence>
<feature type="binding site" evidence="2">
    <location>
        <position position="61"/>
    </location>
    <ligand>
        <name>Fe cation</name>
        <dbReference type="ChEBI" id="CHEBI:24875"/>
    </ligand>
</feature>
<evidence type="ECO:0000313" key="6">
    <source>
        <dbReference type="EMBL" id="RFU95566.1"/>
    </source>
</evidence>
<keyword evidence="7" id="KW-1185">Reference proteome</keyword>
<dbReference type="InterPro" id="IPR014710">
    <property type="entry name" value="RmlC-like_jellyroll"/>
</dbReference>
<dbReference type="InterPro" id="IPR008778">
    <property type="entry name" value="Pirin_C_dom"/>
</dbReference>
<dbReference type="GO" id="GO:0046872">
    <property type="term" value="F:metal ion binding"/>
    <property type="evidence" value="ECO:0007669"/>
    <property type="project" value="UniProtKB-KW"/>
</dbReference>
<reference evidence="6 7" key="2">
    <citation type="submission" date="2018-09" db="EMBL/GenBank/DDBJ databases">
        <title>Genome of Sphaerochaeta halotolerans strain 4-11.</title>
        <authorList>
            <person name="Nazina T.N."/>
            <person name="Sokolova D.S."/>
        </authorList>
    </citation>
    <scope>NUCLEOTIDE SEQUENCE [LARGE SCALE GENOMIC DNA]</scope>
    <source>
        <strain evidence="6 7">4-11</strain>
    </source>
</reference>
<evidence type="ECO:0000256" key="2">
    <source>
        <dbReference type="PIRSR" id="PIRSR006232-1"/>
    </source>
</evidence>
<feature type="binding site" evidence="2">
    <location>
        <position position="103"/>
    </location>
    <ligand>
        <name>Fe cation</name>
        <dbReference type="ChEBI" id="CHEBI:24875"/>
    </ligand>
</feature>
<dbReference type="OrthoDB" id="321327at2"/>
<dbReference type="Proteomes" id="UP000264002">
    <property type="component" value="Unassembled WGS sequence"/>
</dbReference>
<comment type="cofactor">
    <cofactor evidence="2">
        <name>Fe cation</name>
        <dbReference type="ChEBI" id="CHEBI:24875"/>
    </cofactor>
    <text evidence="2">Binds 1 Fe cation per subunit.</text>
</comment>
<accession>A0A372MJS2</accession>
<dbReference type="AlphaFoldDB" id="A0A372MJS2"/>
<reference evidence="7" key="1">
    <citation type="submission" date="2018-08" db="EMBL/GenBank/DDBJ databases">
        <authorList>
            <person name="Grouzdev D.S."/>
            <person name="Krutkina M.S."/>
        </authorList>
    </citation>
    <scope>NUCLEOTIDE SEQUENCE [LARGE SCALE GENOMIC DNA]</scope>
    <source>
        <strain evidence="7">4-11</strain>
    </source>
</reference>
<dbReference type="Pfam" id="PF02678">
    <property type="entry name" value="Pirin"/>
    <property type="match status" value="1"/>
</dbReference>
<dbReference type="PANTHER" id="PTHR13903:SF8">
    <property type="entry name" value="PIRIN"/>
    <property type="match status" value="1"/>
</dbReference>
<dbReference type="RefSeq" id="WP_117329514.1">
    <property type="nucleotide sequence ID" value="NZ_QUWK01000003.1"/>
</dbReference>
<feature type="binding site" evidence="2">
    <location>
        <position position="59"/>
    </location>
    <ligand>
        <name>Fe cation</name>
        <dbReference type="ChEBI" id="CHEBI:24875"/>
    </ligand>
</feature>
<dbReference type="CDD" id="cd02909">
    <property type="entry name" value="cupin_pirin_N"/>
    <property type="match status" value="1"/>
</dbReference>
<keyword evidence="2" id="KW-0479">Metal-binding</keyword>
<feature type="domain" description="Pirin N-terminal" evidence="4">
    <location>
        <begin position="22"/>
        <end position="120"/>
    </location>
</feature>
<name>A0A372MJS2_9SPIR</name>
<gene>
    <name evidence="6" type="ORF">DYP60_03575</name>
</gene>
<dbReference type="InterPro" id="IPR012093">
    <property type="entry name" value="Pirin"/>
</dbReference>
<evidence type="ECO:0000256" key="1">
    <source>
        <dbReference type="ARBA" id="ARBA00008416"/>
    </source>
</evidence>
<dbReference type="InterPro" id="IPR003829">
    <property type="entry name" value="Pirin_N_dom"/>
</dbReference>
<comment type="caution">
    <text evidence="6">The sequence shown here is derived from an EMBL/GenBank/DDBJ whole genome shotgun (WGS) entry which is preliminary data.</text>
</comment>
<dbReference type="EMBL" id="QUWK01000003">
    <property type="protein sequence ID" value="RFU95566.1"/>
    <property type="molecule type" value="Genomic_DNA"/>
</dbReference>
<keyword evidence="2" id="KW-0408">Iron</keyword>